<evidence type="ECO:0000313" key="1">
    <source>
        <dbReference type="EMBL" id="PSR23066.1"/>
    </source>
</evidence>
<keyword evidence="1" id="KW-0808">Transferase</keyword>
<dbReference type="GO" id="GO:0003951">
    <property type="term" value="F:NAD+ kinase activity"/>
    <property type="evidence" value="ECO:0007669"/>
    <property type="project" value="InterPro"/>
</dbReference>
<dbReference type="GO" id="GO:0005524">
    <property type="term" value="F:ATP binding"/>
    <property type="evidence" value="ECO:0007669"/>
    <property type="project" value="UniProtKB-ARBA"/>
</dbReference>
<dbReference type="GO" id="GO:0006741">
    <property type="term" value="P:NADP+ biosynthetic process"/>
    <property type="evidence" value="ECO:0007669"/>
    <property type="project" value="InterPro"/>
</dbReference>
<dbReference type="InterPro" id="IPR039065">
    <property type="entry name" value="AcoX-like"/>
</dbReference>
<dbReference type="InterPro" id="IPR002504">
    <property type="entry name" value="NADK"/>
</dbReference>
<dbReference type="PANTHER" id="PTHR40697:SF3">
    <property type="entry name" value="ACETOIN CATABOLISM PROTEIN X"/>
    <property type="match status" value="1"/>
</dbReference>
<keyword evidence="1" id="KW-0418">Kinase</keyword>
<accession>A0A2T2WLH1</accession>
<dbReference type="SUPFAM" id="SSF111331">
    <property type="entry name" value="NAD kinase/diacylglycerol kinase-like"/>
    <property type="match status" value="1"/>
</dbReference>
<gene>
    <name evidence="1" type="ORF">C7B45_04340</name>
</gene>
<protein>
    <submittedName>
        <fullName evidence="1">ATP-NAD kinase</fullName>
    </submittedName>
</protein>
<dbReference type="Pfam" id="PF01513">
    <property type="entry name" value="NAD_kinase"/>
    <property type="match status" value="1"/>
</dbReference>
<dbReference type="AlphaFoldDB" id="A0A2T2WLH1"/>
<reference evidence="1 2" key="1">
    <citation type="journal article" date="2014" name="BMC Genomics">
        <title>Comparison of environmental and isolate Sulfobacillus genomes reveals diverse carbon, sulfur, nitrogen, and hydrogen metabolisms.</title>
        <authorList>
            <person name="Justice N.B."/>
            <person name="Norman A."/>
            <person name="Brown C.T."/>
            <person name="Singh A."/>
            <person name="Thomas B.C."/>
            <person name="Banfield J.F."/>
        </authorList>
    </citation>
    <scope>NUCLEOTIDE SEQUENCE [LARGE SCALE GENOMIC DNA]</scope>
    <source>
        <strain evidence="1">AMDSBA3</strain>
    </source>
</reference>
<evidence type="ECO:0000313" key="2">
    <source>
        <dbReference type="Proteomes" id="UP000241848"/>
    </source>
</evidence>
<name>A0A2T2WLH1_9FIRM</name>
<comment type="caution">
    <text evidence="1">The sequence shown here is derived from an EMBL/GenBank/DDBJ whole genome shotgun (WGS) entry which is preliminary data.</text>
</comment>
<dbReference type="Proteomes" id="UP000241848">
    <property type="component" value="Unassembled WGS sequence"/>
</dbReference>
<proteinExistence type="predicted"/>
<organism evidence="1 2">
    <name type="scientific">Sulfobacillus acidophilus</name>
    <dbReference type="NCBI Taxonomy" id="53633"/>
    <lineage>
        <taxon>Bacteria</taxon>
        <taxon>Bacillati</taxon>
        <taxon>Bacillota</taxon>
        <taxon>Clostridia</taxon>
        <taxon>Eubacteriales</taxon>
        <taxon>Clostridiales Family XVII. Incertae Sedis</taxon>
        <taxon>Sulfobacillus</taxon>
    </lineage>
</organism>
<dbReference type="PANTHER" id="PTHR40697">
    <property type="entry name" value="ACETOIN CATABOLISM PROTEIN X"/>
    <property type="match status" value="1"/>
</dbReference>
<dbReference type="EMBL" id="PXYV01000009">
    <property type="protein sequence ID" value="PSR23066.1"/>
    <property type="molecule type" value="Genomic_DNA"/>
</dbReference>
<sequence>MAGRDIRRLVAHASLQSQAEKALIAHRIVAGIAAVPGVRVLVPEDRSGFFSWLSTELPPEVPVELVSRPAAVEDSTMLWVSMLEAAGARALIVVGGDGTQRNVAQAHPKIPVLPVAGGTNNVACYLGDQTAGGYAVAYFVKEGGAYHHWAVQSKLLHVELPGGVEEMALIDVALTRQNFTGAMAVWDPSDVQALVLSRADALRPGLSNVGAFVSPVGADDDFGLYLSLGDRGRACPAVMAPGLMATFHVEQERYLGFGDTVELHPQDAGGSLAFDGERTVVLSRGQSARITLRRDGPWVLDPARILTVSKRSVPS</sequence>
<dbReference type="GO" id="GO:0051287">
    <property type="term" value="F:NAD binding"/>
    <property type="evidence" value="ECO:0007669"/>
    <property type="project" value="UniProtKB-ARBA"/>
</dbReference>
<dbReference type="InterPro" id="IPR016064">
    <property type="entry name" value="NAD/diacylglycerol_kinase_sf"/>
</dbReference>